<proteinExistence type="inferred from homology"/>
<evidence type="ECO:0000256" key="5">
    <source>
        <dbReference type="ARBA" id="ARBA00037992"/>
    </source>
</evidence>
<feature type="compositionally biased region" description="Basic residues" evidence="7">
    <location>
        <begin position="184"/>
        <end position="197"/>
    </location>
</feature>
<accession>A0A4Q4MCL6</accession>
<reference evidence="9" key="1">
    <citation type="submission" date="2017-10" db="EMBL/GenBank/DDBJ databases">
        <authorList>
            <person name="Armitage A.D."/>
            <person name="Barbara D.J."/>
            <person name="Woodhall J.W."/>
            <person name="Sreenivasaprasad S."/>
            <person name="Lane C.R."/>
            <person name="Clarkson J.P."/>
            <person name="Harrison R.J."/>
        </authorList>
    </citation>
    <scope>NUCLEOTIDE SEQUENCE</scope>
    <source>
        <strain evidence="9">FERA 1164</strain>
        <strain evidence="11">FERA 635</strain>
    </source>
</reference>
<dbReference type="EMBL" id="PDXF01000004">
    <property type="protein sequence ID" value="RYO08258.1"/>
    <property type="molecule type" value="Genomic_DNA"/>
</dbReference>
<reference evidence="10" key="3">
    <citation type="journal article" date="2019" name="J. ISSAAS">
        <title>Genomics, evolutionary history and diagnostics of the Alternaria alternata species group including apple and Asian pear pathotypes.</title>
        <authorList>
            <person name="Armitage A.D."/>
            <person name="Cockerton H.M."/>
            <person name="Sreenivasaprasad S."/>
            <person name="Woodhall J."/>
            <person name="Lane C."/>
            <person name="Harrison R.J."/>
            <person name="Clarkson J.P."/>
        </authorList>
    </citation>
    <scope>NUCLEOTIDE SEQUENCE</scope>
    <source>
        <strain evidence="10">FERA 1082</strain>
    </source>
</reference>
<dbReference type="Gene3D" id="1.20.930.10">
    <property type="entry name" value="Conserved domain common to transcription factors TFIIS, elongin A, CRSP70"/>
    <property type="match status" value="1"/>
</dbReference>
<evidence type="ECO:0000256" key="6">
    <source>
        <dbReference type="PROSITE-ProRule" id="PRU00649"/>
    </source>
</evidence>
<evidence type="ECO:0000256" key="3">
    <source>
        <dbReference type="ARBA" id="ARBA00023242"/>
    </source>
</evidence>
<dbReference type="PANTHER" id="PTHR46010:SF1">
    <property type="entry name" value="PROTEIN IWS1 HOMOLOG"/>
    <property type="match status" value="1"/>
</dbReference>
<feature type="compositionally biased region" description="Low complexity" evidence="7">
    <location>
        <begin position="434"/>
        <end position="445"/>
    </location>
</feature>
<dbReference type="Proteomes" id="UP000292402">
    <property type="component" value="Unassembled WGS sequence"/>
</dbReference>
<feature type="domain" description="TFIIS N-terminal" evidence="8">
    <location>
        <begin position="332"/>
        <end position="409"/>
    </location>
</feature>
<feature type="region of interest" description="Disordered" evidence="7">
    <location>
        <begin position="1"/>
        <end position="34"/>
    </location>
</feature>
<dbReference type="Proteomes" id="UP000292340">
    <property type="component" value="Unassembled WGS sequence"/>
</dbReference>
<keyword evidence="1" id="KW-0805">Transcription regulation</keyword>
<reference evidence="9 12" key="2">
    <citation type="journal article" date="2019" name="bioRxiv">
        <title>Genomics, evolutionary history and diagnostics of the Alternaria alternata species group including apple and Asian pear pathotypes.</title>
        <authorList>
            <person name="Armitage A.D."/>
            <person name="Cockerton H.M."/>
            <person name="Sreenivasaprasad S."/>
            <person name="Woodhall J.W."/>
            <person name="Lane C.R."/>
            <person name="Harrison R.J."/>
            <person name="Clarkson J.P."/>
        </authorList>
    </citation>
    <scope>NUCLEOTIDE SEQUENCE [LARGE SCALE GENOMIC DNA]</scope>
    <source>
        <strain evidence="12">FERA 1082</strain>
        <strain evidence="9">FERA 1164</strain>
        <strain evidence="11">FERA 635</strain>
    </source>
</reference>
<evidence type="ECO:0000313" key="11">
    <source>
        <dbReference type="EMBL" id="RYO08258.1"/>
    </source>
</evidence>
<dbReference type="EMBL" id="PDXB01000008">
    <property type="protein sequence ID" value="RYN31880.1"/>
    <property type="molecule type" value="Genomic_DNA"/>
</dbReference>
<sequence length="505" mass="56492">MAVALPGTLLSLSRDRPLPSSTFTAIGHRRATPHPQRLSIDTLIPTEQAGIVTMEDVEFTRSHSKSPLPQAGDDPADPLRPEIDEENVTPNPPIGDPDQDMEVTEDRPGEMPDQDDIEAGLSDNESVLSEALDDDQMDEQFGDFDINNVAIDERPAQAIDEDNVKQIGVHKRKRTAGEGEEPKKKKKRAEKPRRKKNKDGDDDGDIPEGDRRSKRSKKAGRVRGASPDGDPDEHLTPEERRKKQLNAQIDSIVSTSSNRRRKKDGIDLEQMADQEIEEMRRRMAAAAEADNEGRKRNEPARHKLKLLPEVTALLNKNTLRDTIVDPEVNLLESVRFFLEPLSDGSLPAYDIQKDLMASLAKLPVNKDTLVASGIGKVIMFYIKSKKPELTIKRQAERLFTDWTRPILRRTDDYRKKEFAQADYDPSQMKTGDRSAASSQAAAIAANRKKQLEAPKAFQRARMESGPTTYTIAPKSNVVFNENARSRSSNVDIMKQIRGGRSGGRR</sequence>
<gene>
    <name evidence="10" type="ORF">AA0114_g7121</name>
    <name evidence="9" type="ORF">AA0115_g4299</name>
    <name evidence="11" type="ORF">AA0119_g1648</name>
</gene>
<keyword evidence="13" id="KW-1185">Reference proteome</keyword>
<evidence type="ECO:0000313" key="10">
    <source>
        <dbReference type="EMBL" id="RYN48238.1"/>
    </source>
</evidence>
<keyword evidence="2" id="KW-0804">Transcription</keyword>
<feature type="compositionally biased region" description="Basic and acidic residues" evidence="7">
    <location>
        <begin position="232"/>
        <end position="241"/>
    </location>
</feature>
<feature type="compositionally biased region" description="Acidic residues" evidence="7">
    <location>
        <begin position="131"/>
        <end position="142"/>
    </location>
</feature>
<organism evidence="10 12">
    <name type="scientific">Alternaria tenuissima</name>
    <dbReference type="NCBI Taxonomy" id="119927"/>
    <lineage>
        <taxon>Eukaryota</taxon>
        <taxon>Fungi</taxon>
        <taxon>Dikarya</taxon>
        <taxon>Ascomycota</taxon>
        <taxon>Pezizomycotina</taxon>
        <taxon>Dothideomycetes</taxon>
        <taxon>Pleosporomycetidae</taxon>
        <taxon>Pleosporales</taxon>
        <taxon>Pleosporineae</taxon>
        <taxon>Pleosporaceae</taxon>
        <taxon>Alternaria</taxon>
        <taxon>Alternaria sect. Alternaria</taxon>
        <taxon>Alternaria alternata complex</taxon>
    </lineage>
</organism>
<dbReference type="Pfam" id="PF08711">
    <property type="entry name" value="Med26"/>
    <property type="match status" value="1"/>
</dbReference>
<dbReference type="PROSITE" id="PS51319">
    <property type="entry name" value="TFIIS_N"/>
    <property type="match status" value="1"/>
</dbReference>
<dbReference type="GO" id="GO:0005634">
    <property type="term" value="C:nucleus"/>
    <property type="evidence" value="ECO:0007669"/>
    <property type="project" value="UniProtKB-SubCell"/>
</dbReference>
<dbReference type="GO" id="GO:0016973">
    <property type="term" value="P:poly(A)+ mRNA export from nucleus"/>
    <property type="evidence" value="ECO:0007669"/>
    <property type="project" value="TreeGrafter"/>
</dbReference>
<feature type="region of interest" description="Disordered" evidence="7">
    <location>
        <begin position="424"/>
        <end position="468"/>
    </location>
</feature>
<keyword evidence="3 6" id="KW-0539">Nucleus</keyword>
<protein>
    <submittedName>
        <fullName evidence="10">Transcription factor</fullName>
    </submittedName>
</protein>
<evidence type="ECO:0000256" key="1">
    <source>
        <dbReference type="ARBA" id="ARBA00023015"/>
    </source>
</evidence>
<evidence type="ECO:0000313" key="9">
    <source>
        <dbReference type="EMBL" id="RYN31880.1"/>
    </source>
</evidence>
<dbReference type="InterPro" id="IPR035441">
    <property type="entry name" value="TFIIS/LEDGF_dom_sf"/>
</dbReference>
<evidence type="ECO:0000313" key="12">
    <source>
        <dbReference type="Proteomes" id="UP000292402"/>
    </source>
</evidence>
<dbReference type="EMBL" id="PDXA01000023">
    <property type="protein sequence ID" value="RYN48238.1"/>
    <property type="molecule type" value="Genomic_DNA"/>
</dbReference>
<evidence type="ECO:0000259" key="8">
    <source>
        <dbReference type="PROSITE" id="PS51319"/>
    </source>
</evidence>
<evidence type="ECO:0000256" key="4">
    <source>
        <dbReference type="ARBA" id="ARBA00037349"/>
    </source>
</evidence>
<evidence type="ECO:0000256" key="7">
    <source>
        <dbReference type="SAM" id="MobiDB-lite"/>
    </source>
</evidence>
<comment type="subcellular location">
    <subcellularLocation>
        <location evidence="6">Nucleus</location>
    </subcellularLocation>
</comment>
<evidence type="ECO:0000313" key="13">
    <source>
        <dbReference type="Proteomes" id="UP000293195"/>
    </source>
</evidence>
<dbReference type="FunFam" id="1.20.930.10:FF:000003">
    <property type="entry name" value="Putative Transcription factor IWS1"/>
    <property type="match status" value="1"/>
</dbReference>
<evidence type="ECO:0000256" key="2">
    <source>
        <dbReference type="ARBA" id="ARBA00023163"/>
    </source>
</evidence>
<feature type="compositionally biased region" description="Polar residues" evidence="7">
    <location>
        <begin position="245"/>
        <end position="257"/>
    </location>
</feature>
<comment type="function">
    <text evidence="4">Transcription factor involved in RNA polymerase II transcription regulation. May function in both SPT15/TBP post-recruitment and recruitment steps of transcription.</text>
</comment>
<dbReference type="PANTHER" id="PTHR46010">
    <property type="entry name" value="PROTEIN IWS1 HOMOLOG"/>
    <property type="match status" value="1"/>
</dbReference>
<dbReference type="AlphaFoldDB" id="A0A4Q4MCL6"/>
<name>A0A4Q4MCL6_9PLEO</name>
<comment type="similarity">
    <text evidence="5">Belongs to the IWS1 family.</text>
</comment>
<dbReference type="InterPro" id="IPR017923">
    <property type="entry name" value="TFIIS_N"/>
</dbReference>
<dbReference type="InterPro" id="IPR051037">
    <property type="entry name" value="RNAPII_TF_IWS1"/>
</dbReference>
<feature type="region of interest" description="Disordered" evidence="7">
    <location>
        <begin position="59"/>
        <end position="270"/>
    </location>
</feature>
<dbReference type="Proteomes" id="UP000293195">
    <property type="component" value="Unassembled WGS sequence"/>
</dbReference>
<feature type="compositionally biased region" description="Basic residues" evidence="7">
    <location>
        <begin position="212"/>
        <end position="221"/>
    </location>
</feature>
<comment type="caution">
    <text evidence="10">The sequence shown here is derived from an EMBL/GenBank/DDBJ whole genome shotgun (WGS) entry which is preliminary data.</text>
</comment>